<proteinExistence type="predicted"/>
<evidence type="ECO:0000313" key="3">
    <source>
        <dbReference type="Proteomes" id="UP000250235"/>
    </source>
</evidence>
<dbReference type="Proteomes" id="UP000250235">
    <property type="component" value="Unassembled WGS sequence"/>
</dbReference>
<dbReference type="EMBL" id="KQ999455">
    <property type="protein sequence ID" value="KZV41459.1"/>
    <property type="molecule type" value="Genomic_DNA"/>
</dbReference>
<dbReference type="AlphaFoldDB" id="A0A2Z7C4L7"/>
<reference evidence="2 3" key="1">
    <citation type="journal article" date="2015" name="Proc. Natl. Acad. Sci. U.S.A.">
        <title>The resurrection genome of Boea hygrometrica: A blueprint for survival of dehydration.</title>
        <authorList>
            <person name="Xiao L."/>
            <person name="Yang G."/>
            <person name="Zhang L."/>
            <person name="Yang X."/>
            <person name="Zhao S."/>
            <person name="Ji Z."/>
            <person name="Zhou Q."/>
            <person name="Hu M."/>
            <person name="Wang Y."/>
            <person name="Chen M."/>
            <person name="Xu Y."/>
            <person name="Jin H."/>
            <person name="Xiao X."/>
            <person name="Hu G."/>
            <person name="Bao F."/>
            <person name="Hu Y."/>
            <person name="Wan P."/>
            <person name="Li L."/>
            <person name="Deng X."/>
            <person name="Kuang T."/>
            <person name="Xiang C."/>
            <person name="Zhu J.K."/>
            <person name="Oliver M.J."/>
            <person name="He Y."/>
        </authorList>
    </citation>
    <scope>NUCLEOTIDE SEQUENCE [LARGE SCALE GENOMIC DNA]</scope>
    <source>
        <strain evidence="3">cv. XS01</strain>
    </source>
</reference>
<evidence type="ECO:0000313" key="2">
    <source>
        <dbReference type="EMBL" id="KZV41459.1"/>
    </source>
</evidence>
<protein>
    <submittedName>
        <fullName evidence="2">Uncharacterized protein</fullName>
    </submittedName>
</protein>
<name>A0A2Z7C4L7_9LAMI</name>
<gene>
    <name evidence="2" type="ORF">F511_34617</name>
</gene>
<sequence>MEEEREGATVRRCSFTDRFGSSVSFCILKQRLVVQLREIVRYCSLQLVVITVASDWICLAWLEISAAVFASAGFVGGQLIELVPVVASAIYRKTWSSNSIPDSILRIFSSLSFLILRTLEHCSAVSFSGDFPSFPVVVLLVRGFYQSLRDFSQGCEGERQYRTLILPAGIVATMREWLTTTVHGRGNSRLSCLMHPRLVVQLREIVRYCRLQLVVITVASDWICLAWLEISAAVFASAGFVGGQLIELVPVVASAIYRKTWSSNSIPDSILRIFSSLSFLILRTLEHYSAVSFSGDFPSFPVVVLLVRGFYQSLRDFSQGCEGERQYRTLILPAGIVATMRRVVNYHSSWARQQQVELFDASGNPGSTAGRGFNPAGGTSGGG</sequence>
<evidence type="ECO:0000256" key="1">
    <source>
        <dbReference type="SAM" id="MobiDB-lite"/>
    </source>
</evidence>
<keyword evidence="3" id="KW-1185">Reference proteome</keyword>
<accession>A0A2Z7C4L7</accession>
<feature type="region of interest" description="Disordered" evidence="1">
    <location>
        <begin position="361"/>
        <end position="383"/>
    </location>
</feature>
<organism evidence="2 3">
    <name type="scientific">Dorcoceras hygrometricum</name>
    <dbReference type="NCBI Taxonomy" id="472368"/>
    <lineage>
        <taxon>Eukaryota</taxon>
        <taxon>Viridiplantae</taxon>
        <taxon>Streptophyta</taxon>
        <taxon>Embryophyta</taxon>
        <taxon>Tracheophyta</taxon>
        <taxon>Spermatophyta</taxon>
        <taxon>Magnoliopsida</taxon>
        <taxon>eudicotyledons</taxon>
        <taxon>Gunneridae</taxon>
        <taxon>Pentapetalae</taxon>
        <taxon>asterids</taxon>
        <taxon>lamiids</taxon>
        <taxon>Lamiales</taxon>
        <taxon>Gesneriaceae</taxon>
        <taxon>Didymocarpoideae</taxon>
        <taxon>Trichosporeae</taxon>
        <taxon>Loxocarpinae</taxon>
        <taxon>Dorcoceras</taxon>
    </lineage>
</organism>